<evidence type="ECO:0000313" key="4">
    <source>
        <dbReference type="EMBL" id="SET88955.1"/>
    </source>
</evidence>
<name>A0A1G6S517_9EURY</name>
<proteinExistence type="predicted"/>
<dbReference type="Proteomes" id="UP000324021">
    <property type="component" value="Unassembled WGS sequence"/>
</dbReference>
<feature type="transmembrane region" description="Helical" evidence="2">
    <location>
        <begin position="260"/>
        <end position="279"/>
    </location>
</feature>
<feature type="region of interest" description="Disordered" evidence="1">
    <location>
        <begin position="329"/>
        <end position="351"/>
    </location>
</feature>
<evidence type="ECO:0000313" key="6">
    <source>
        <dbReference type="Proteomes" id="UP000324021"/>
    </source>
</evidence>
<evidence type="ECO:0000256" key="2">
    <source>
        <dbReference type="SAM" id="Phobius"/>
    </source>
</evidence>
<evidence type="ECO:0000313" key="3">
    <source>
        <dbReference type="EMBL" id="SDD11237.1"/>
    </source>
</evidence>
<protein>
    <submittedName>
        <fullName evidence="3">Uncharacterized protein</fullName>
    </submittedName>
</protein>
<dbReference type="Pfam" id="PF25927">
    <property type="entry name" value="DUF7972"/>
    <property type="match status" value="1"/>
</dbReference>
<keyword evidence="2" id="KW-0812">Transmembrane</keyword>
<dbReference type="AlphaFoldDB" id="A0A1G6S517"/>
<keyword evidence="2" id="KW-0472">Membrane</keyword>
<feature type="transmembrane region" description="Helical" evidence="2">
    <location>
        <begin position="38"/>
        <end position="56"/>
    </location>
</feature>
<organism evidence="3 6">
    <name type="scientific">Natrinema hispanicum</name>
    <dbReference type="NCBI Taxonomy" id="392421"/>
    <lineage>
        <taxon>Archaea</taxon>
        <taxon>Methanobacteriati</taxon>
        <taxon>Methanobacteriota</taxon>
        <taxon>Stenosarchaea group</taxon>
        <taxon>Halobacteria</taxon>
        <taxon>Halobacteriales</taxon>
        <taxon>Natrialbaceae</taxon>
        <taxon>Natrinema</taxon>
    </lineage>
</organism>
<gene>
    <name evidence="4" type="ORF">SAMN04488694_11589</name>
    <name evidence="3" type="ORF">SAMN05192552_10134</name>
</gene>
<reference evidence="5 6" key="2">
    <citation type="submission" date="2016-10" db="EMBL/GenBank/DDBJ databases">
        <authorList>
            <person name="Varghese N."/>
            <person name="Submissions S."/>
        </authorList>
    </citation>
    <scope>NUCLEOTIDE SEQUENCE [LARGE SCALE GENOMIC DNA]</scope>
    <source>
        <strain evidence="3 6">CDM_1</strain>
        <strain evidence="5">CDM_6</strain>
    </source>
</reference>
<keyword evidence="5" id="KW-1185">Reference proteome</keyword>
<evidence type="ECO:0000256" key="1">
    <source>
        <dbReference type="SAM" id="MobiDB-lite"/>
    </source>
</evidence>
<accession>A0A1G6S517</accession>
<feature type="transmembrane region" description="Helical" evidence="2">
    <location>
        <begin position="291"/>
        <end position="315"/>
    </location>
</feature>
<dbReference type="InterPro" id="IPR058278">
    <property type="entry name" value="DUF7972"/>
</dbReference>
<dbReference type="EMBL" id="FOIC01000015">
    <property type="protein sequence ID" value="SET88955.1"/>
    <property type="molecule type" value="Genomic_DNA"/>
</dbReference>
<dbReference type="Proteomes" id="UP000199320">
    <property type="component" value="Unassembled WGS sequence"/>
</dbReference>
<dbReference type="OrthoDB" id="265845at2157"/>
<keyword evidence="2" id="KW-1133">Transmembrane helix</keyword>
<sequence length="351" mass="38040">MGSAETDETLESYGADIGTRGGVLTRFREWMLVDGNRLSVAAIVLLAVFAVVTVLYELGVITFVNPNAVTRVASGMIAGTFSLVTLVVSVNQLILSQEFSAAGRARDRLEDVIEFRRTVADDAAVPASPAAPTRVLGLLLESIHHDATAFADAVGDHDNEFSETVSRYTNGIQERTNRIDDRIKRAESDAFTAVSAAITYDESWHLYVGTHLRGEYADSLSPTAAERLDDLIGSLKLFHVAREQFKTTYLQQELTRFSQLTVYCGVPSILSAILIGLLYADVTGPSVSAAVLPYVVSGLFLVVFSPLALLASYILRTATITRRTASVGPMVSQKDPDAGPFDVSYGHDRDR</sequence>
<dbReference type="EMBL" id="FMZP01000013">
    <property type="protein sequence ID" value="SDD11237.1"/>
    <property type="molecule type" value="Genomic_DNA"/>
</dbReference>
<feature type="transmembrane region" description="Helical" evidence="2">
    <location>
        <begin position="76"/>
        <end position="95"/>
    </location>
</feature>
<reference evidence="4" key="1">
    <citation type="submission" date="2016-10" db="EMBL/GenBank/DDBJ databases">
        <authorList>
            <person name="de Groot N.N."/>
        </authorList>
    </citation>
    <scope>NUCLEOTIDE SEQUENCE [LARGE SCALE GENOMIC DNA]</scope>
    <source>
        <strain evidence="4">CDM_6</strain>
    </source>
</reference>
<dbReference type="RefSeq" id="WP_092934043.1">
    <property type="nucleotide sequence ID" value="NZ_FMZP01000013.1"/>
</dbReference>
<evidence type="ECO:0000313" key="5">
    <source>
        <dbReference type="Proteomes" id="UP000199320"/>
    </source>
</evidence>